<protein>
    <submittedName>
        <fullName evidence="4">Unnamed protein product</fullName>
    </submittedName>
</protein>
<dbReference type="InterPro" id="IPR002347">
    <property type="entry name" value="SDR_fam"/>
</dbReference>
<gene>
    <name evidence="4" type="ORF">Pfra01_000353900</name>
</gene>
<dbReference type="GO" id="GO:0016491">
    <property type="term" value="F:oxidoreductase activity"/>
    <property type="evidence" value="ECO:0007669"/>
    <property type="project" value="UniProtKB-KW"/>
</dbReference>
<dbReference type="PRINTS" id="PR00080">
    <property type="entry name" value="SDRFAMILY"/>
</dbReference>
<dbReference type="InterPro" id="IPR036291">
    <property type="entry name" value="NAD(P)-bd_dom_sf"/>
</dbReference>
<dbReference type="InterPro" id="IPR020904">
    <property type="entry name" value="Sc_DH/Rdtase_CS"/>
</dbReference>
<dbReference type="PANTHER" id="PTHR43976">
    <property type="entry name" value="SHORT CHAIN DEHYDROGENASE"/>
    <property type="match status" value="1"/>
</dbReference>
<proteinExistence type="inferred from homology"/>
<evidence type="ECO:0000256" key="1">
    <source>
        <dbReference type="ARBA" id="ARBA00006484"/>
    </source>
</evidence>
<dbReference type="PRINTS" id="PR00081">
    <property type="entry name" value="GDHRDH"/>
</dbReference>
<dbReference type="CDD" id="cd05374">
    <property type="entry name" value="17beta-HSD-like_SDR_c"/>
    <property type="match status" value="1"/>
</dbReference>
<comment type="similarity">
    <text evidence="1 3">Belongs to the short-chain dehydrogenases/reductases (SDR) family.</text>
</comment>
<dbReference type="PANTHER" id="PTHR43976:SF16">
    <property type="entry name" value="SHORT-CHAIN DEHYDROGENASE_REDUCTASE FAMILY PROTEIN"/>
    <property type="match status" value="1"/>
</dbReference>
<dbReference type="InterPro" id="IPR051911">
    <property type="entry name" value="SDR_oxidoreductase"/>
</dbReference>
<reference evidence="4" key="1">
    <citation type="submission" date="2023-04" db="EMBL/GenBank/DDBJ databases">
        <title>Phytophthora fragariaefolia NBRC 109709.</title>
        <authorList>
            <person name="Ichikawa N."/>
            <person name="Sato H."/>
            <person name="Tonouchi N."/>
        </authorList>
    </citation>
    <scope>NUCLEOTIDE SEQUENCE</scope>
    <source>
        <strain evidence="4">NBRC 109709</strain>
    </source>
</reference>
<keyword evidence="5" id="KW-1185">Reference proteome</keyword>
<evidence type="ECO:0000313" key="5">
    <source>
        <dbReference type="Proteomes" id="UP001165121"/>
    </source>
</evidence>
<name>A0A9W6TZI9_9STRA</name>
<sequence length="301" mass="32391">MSKVSQADSPMVWLVTACSSGFGKEIVLAALARGDRVIATARDASKLQDLVHQGARALALDVTASDAELKKVVDRALSFYGTIDILVNNAAFLLGGAIEECTDEEAYQQFNTNVFGTLRMLRAVLPHMREKRSGVVANIGSASGWFGIKCMGVYGSTKFALAGLTLALRAELEMFGIDVTIIEPGSFRTAILGKGFSAMKNSIEDYLPITEPLHNRINNLNGEEPEAQQPGDPAKGAQVIVEVLTKSGRCAGKTIPSRMLLGNDAVKIGDGVLHQTRREFEEWAVLASSTDHDDVILQARL</sequence>
<dbReference type="EMBL" id="BSXT01000271">
    <property type="protein sequence ID" value="GMF23032.1"/>
    <property type="molecule type" value="Genomic_DNA"/>
</dbReference>
<accession>A0A9W6TZI9</accession>
<organism evidence="4 5">
    <name type="scientific">Phytophthora fragariaefolia</name>
    <dbReference type="NCBI Taxonomy" id="1490495"/>
    <lineage>
        <taxon>Eukaryota</taxon>
        <taxon>Sar</taxon>
        <taxon>Stramenopiles</taxon>
        <taxon>Oomycota</taxon>
        <taxon>Peronosporomycetes</taxon>
        <taxon>Peronosporales</taxon>
        <taxon>Peronosporaceae</taxon>
        <taxon>Phytophthora</taxon>
    </lineage>
</organism>
<evidence type="ECO:0000313" key="4">
    <source>
        <dbReference type="EMBL" id="GMF23032.1"/>
    </source>
</evidence>
<dbReference type="Proteomes" id="UP001165121">
    <property type="component" value="Unassembled WGS sequence"/>
</dbReference>
<evidence type="ECO:0000256" key="2">
    <source>
        <dbReference type="ARBA" id="ARBA00023002"/>
    </source>
</evidence>
<keyword evidence="2" id="KW-0560">Oxidoreductase</keyword>
<dbReference type="OrthoDB" id="1274115at2759"/>
<dbReference type="Gene3D" id="3.40.50.720">
    <property type="entry name" value="NAD(P)-binding Rossmann-like Domain"/>
    <property type="match status" value="1"/>
</dbReference>
<comment type="caution">
    <text evidence="4">The sequence shown here is derived from an EMBL/GenBank/DDBJ whole genome shotgun (WGS) entry which is preliminary data.</text>
</comment>
<dbReference type="PROSITE" id="PS00061">
    <property type="entry name" value="ADH_SHORT"/>
    <property type="match status" value="1"/>
</dbReference>
<dbReference type="AlphaFoldDB" id="A0A9W6TZI9"/>
<dbReference type="Pfam" id="PF00106">
    <property type="entry name" value="adh_short"/>
    <property type="match status" value="1"/>
</dbReference>
<evidence type="ECO:0000256" key="3">
    <source>
        <dbReference type="RuleBase" id="RU000363"/>
    </source>
</evidence>
<dbReference type="SUPFAM" id="SSF51735">
    <property type="entry name" value="NAD(P)-binding Rossmann-fold domains"/>
    <property type="match status" value="1"/>
</dbReference>